<evidence type="ECO:0000259" key="2">
    <source>
        <dbReference type="Pfam" id="PF03016"/>
    </source>
</evidence>
<evidence type="ECO:0000313" key="3">
    <source>
        <dbReference type="EMBL" id="CAE0683758.1"/>
    </source>
</evidence>
<accession>A0A7S3ZI02</accession>
<dbReference type="EMBL" id="HBIV01051777">
    <property type="protein sequence ID" value="CAE0683758.1"/>
    <property type="molecule type" value="Transcribed_RNA"/>
</dbReference>
<feature type="chain" id="PRO_5031510985" description="Exostosin GT47 domain-containing protein" evidence="1">
    <location>
        <begin position="22"/>
        <end position="335"/>
    </location>
</feature>
<dbReference type="InterPro" id="IPR040911">
    <property type="entry name" value="Exostosin_GT47"/>
</dbReference>
<sequence length="335" mass="37776">MPRPAPWILAACIFFAPMLTATWVETRYAGEVVKAAASLVRGDDASDQPPPWSPFAYEREGCGGYHVQHTAFWNASRQEAASMVGKKPSPFACRVQKWPASIVKAVARLDHSKRFRFMFSGGLCRGYREDLLVKIQRRKWVLDFVKDHFRDDDYLQFSDMGANYTRMGSFDKTVPGVAGRSTMEAKVYFDADYWQTLAWSNFTLCPGGDSAWSLRFFEAILAGSIPVIHNVEQDFSCTSVEEKSIGYKFYTLKDVHDISGLEYRADWAAHNQKLFRRYNTFMEGDNTTPHFKGVRNPPGGPLDSGCNDVVKTNVKLDYAHVNGVLDSCNQAVVIN</sequence>
<proteinExistence type="predicted"/>
<organism evidence="3">
    <name type="scientific">Lotharella globosa</name>
    <dbReference type="NCBI Taxonomy" id="91324"/>
    <lineage>
        <taxon>Eukaryota</taxon>
        <taxon>Sar</taxon>
        <taxon>Rhizaria</taxon>
        <taxon>Cercozoa</taxon>
        <taxon>Chlorarachniophyceae</taxon>
        <taxon>Lotharella</taxon>
    </lineage>
</organism>
<evidence type="ECO:0000256" key="1">
    <source>
        <dbReference type="SAM" id="SignalP"/>
    </source>
</evidence>
<dbReference type="AlphaFoldDB" id="A0A7S3ZI02"/>
<gene>
    <name evidence="3" type="ORF">LGLO00237_LOCUS35546</name>
</gene>
<name>A0A7S3ZI02_9EUKA</name>
<protein>
    <recommendedName>
        <fullName evidence="2">Exostosin GT47 domain-containing protein</fullName>
    </recommendedName>
</protein>
<feature type="signal peptide" evidence="1">
    <location>
        <begin position="1"/>
        <end position="21"/>
    </location>
</feature>
<feature type="domain" description="Exostosin GT47" evidence="2">
    <location>
        <begin position="183"/>
        <end position="229"/>
    </location>
</feature>
<dbReference type="Pfam" id="PF03016">
    <property type="entry name" value="Exostosin_GT47"/>
    <property type="match status" value="1"/>
</dbReference>
<reference evidence="3" key="1">
    <citation type="submission" date="2021-01" db="EMBL/GenBank/DDBJ databases">
        <authorList>
            <person name="Corre E."/>
            <person name="Pelletier E."/>
            <person name="Niang G."/>
            <person name="Scheremetjew M."/>
            <person name="Finn R."/>
            <person name="Kale V."/>
            <person name="Holt S."/>
            <person name="Cochrane G."/>
            <person name="Meng A."/>
            <person name="Brown T."/>
            <person name="Cohen L."/>
        </authorList>
    </citation>
    <scope>NUCLEOTIDE SEQUENCE</scope>
    <source>
        <strain evidence="3">CCCM811</strain>
    </source>
</reference>
<keyword evidence="1" id="KW-0732">Signal</keyword>